<evidence type="ECO:0000259" key="2">
    <source>
        <dbReference type="PROSITE" id="PS51186"/>
    </source>
</evidence>
<dbReference type="Gene3D" id="3.40.630.30">
    <property type="match status" value="1"/>
</dbReference>
<feature type="domain" description="N-acetyltransferase" evidence="2">
    <location>
        <begin position="64"/>
        <end position="212"/>
    </location>
</feature>
<dbReference type="Proteomes" id="UP000653644">
    <property type="component" value="Unassembled WGS sequence"/>
</dbReference>
<dbReference type="SUPFAM" id="SSF55729">
    <property type="entry name" value="Acyl-CoA N-acyltransferases (Nat)"/>
    <property type="match status" value="1"/>
</dbReference>
<organism evidence="3 4">
    <name type="scientific">Streptomyces canarius</name>
    <dbReference type="NCBI Taxonomy" id="285453"/>
    <lineage>
        <taxon>Bacteria</taxon>
        <taxon>Bacillati</taxon>
        <taxon>Actinomycetota</taxon>
        <taxon>Actinomycetes</taxon>
        <taxon>Kitasatosporales</taxon>
        <taxon>Streptomycetaceae</taxon>
        <taxon>Streptomyces</taxon>
    </lineage>
</organism>
<sequence>MGWSLFRRSRIASRLPVPGRCEPGRHALATERLLLFTPRTRLDVAAAIAASADAQAQGWLGTKADEVLPDPAVRRALLAWRPAGEDGRRIPRELAEPFTPGPDDPLLLVCVRRSDLSYAGALELQHLAGEMGGWLAPGCRGQGLGSELFRAGLELAHTHLGLATVRAGAETGNTASRRALARAGLVPDQGPRRHTLPDGRVVDAVWHRHDTGTPAHCGDRQESSRRRPVTRSGSGSGHRRS</sequence>
<dbReference type="Pfam" id="PF13302">
    <property type="entry name" value="Acetyltransf_3"/>
    <property type="match status" value="1"/>
</dbReference>
<gene>
    <name evidence="3" type="ORF">GCM10010345_39600</name>
</gene>
<name>A0ABQ3CPD8_9ACTN</name>
<evidence type="ECO:0000313" key="4">
    <source>
        <dbReference type="Proteomes" id="UP000653644"/>
    </source>
</evidence>
<dbReference type="RefSeq" id="WP_189887723.1">
    <property type="nucleotide sequence ID" value="NZ_BMVN01000012.1"/>
</dbReference>
<reference evidence="4" key="1">
    <citation type="journal article" date="2019" name="Int. J. Syst. Evol. Microbiol.">
        <title>The Global Catalogue of Microorganisms (GCM) 10K type strain sequencing project: providing services to taxonomists for standard genome sequencing and annotation.</title>
        <authorList>
            <consortium name="The Broad Institute Genomics Platform"/>
            <consortium name="The Broad Institute Genome Sequencing Center for Infectious Disease"/>
            <person name="Wu L."/>
            <person name="Ma J."/>
        </authorList>
    </citation>
    <scope>NUCLEOTIDE SEQUENCE [LARGE SCALE GENOMIC DNA]</scope>
    <source>
        <strain evidence="4">JCM 4733</strain>
    </source>
</reference>
<dbReference type="InterPro" id="IPR016181">
    <property type="entry name" value="Acyl_CoA_acyltransferase"/>
</dbReference>
<dbReference type="InterPro" id="IPR000182">
    <property type="entry name" value="GNAT_dom"/>
</dbReference>
<comment type="caution">
    <text evidence="3">The sequence shown here is derived from an EMBL/GenBank/DDBJ whole genome shotgun (WGS) entry which is preliminary data.</text>
</comment>
<feature type="compositionally biased region" description="Basic and acidic residues" evidence="1">
    <location>
        <begin position="209"/>
        <end position="225"/>
    </location>
</feature>
<dbReference type="EMBL" id="BMVN01000012">
    <property type="protein sequence ID" value="GHA30770.1"/>
    <property type="molecule type" value="Genomic_DNA"/>
</dbReference>
<proteinExistence type="predicted"/>
<feature type="region of interest" description="Disordered" evidence="1">
    <location>
        <begin position="209"/>
        <end position="241"/>
    </location>
</feature>
<evidence type="ECO:0000256" key="1">
    <source>
        <dbReference type="SAM" id="MobiDB-lite"/>
    </source>
</evidence>
<keyword evidence="4" id="KW-1185">Reference proteome</keyword>
<dbReference type="PROSITE" id="PS51186">
    <property type="entry name" value="GNAT"/>
    <property type="match status" value="1"/>
</dbReference>
<accession>A0ABQ3CPD8</accession>
<protein>
    <submittedName>
        <fullName evidence="3">N-acetyltransferase</fullName>
    </submittedName>
</protein>
<evidence type="ECO:0000313" key="3">
    <source>
        <dbReference type="EMBL" id="GHA30770.1"/>
    </source>
</evidence>